<comment type="caution">
    <text evidence="1">The sequence shown here is derived from an EMBL/GenBank/DDBJ whole genome shotgun (WGS) entry which is preliminary data.</text>
</comment>
<name>A0AAV2RRE3_MEGNR</name>
<organism evidence="1 2">
    <name type="scientific">Meganyctiphanes norvegica</name>
    <name type="common">Northern krill</name>
    <name type="synonym">Thysanopoda norvegica</name>
    <dbReference type="NCBI Taxonomy" id="48144"/>
    <lineage>
        <taxon>Eukaryota</taxon>
        <taxon>Metazoa</taxon>
        <taxon>Ecdysozoa</taxon>
        <taxon>Arthropoda</taxon>
        <taxon>Crustacea</taxon>
        <taxon>Multicrustacea</taxon>
        <taxon>Malacostraca</taxon>
        <taxon>Eumalacostraca</taxon>
        <taxon>Eucarida</taxon>
        <taxon>Euphausiacea</taxon>
        <taxon>Euphausiidae</taxon>
        <taxon>Meganyctiphanes</taxon>
    </lineage>
</organism>
<dbReference type="EMBL" id="CAXKWB010026962">
    <property type="protein sequence ID" value="CAL4130995.1"/>
    <property type="molecule type" value="Genomic_DNA"/>
</dbReference>
<evidence type="ECO:0000313" key="1">
    <source>
        <dbReference type="EMBL" id="CAL4130995.1"/>
    </source>
</evidence>
<sequence>MIKISFESLDDDMFLNLYNTLVRPLLEYCVHAWSPYLQRDITLLENVQRRATRLVRRLKNKDYETRLKELKLTKLEDRRTRGDMILTYRLINGLEGIDYRKLFSLVNTPYDTRGHSKRIARTLLNLEVRRNFFSRRVIEKWNEKLTEFEVSAPSTKVFKERYDEMEKLRQQARSESDSVVR</sequence>
<dbReference type="PRINTS" id="PR01345">
    <property type="entry name" value="CERVTRCPTASE"/>
</dbReference>
<proteinExistence type="predicted"/>
<dbReference type="AlphaFoldDB" id="A0AAV2RRE3"/>
<accession>A0AAV2RRE3</accession>
<keyword evidence="2" id="KW-1185">Reference proteome</keyword>
<gene>
    <name evidence="1" type="ORF">MNOR_LOCUS26665</name>
</gene>
<dbReference type="Proteomes" id="UP001497623">
    <property type="component" value="Unassembled WGS sequence"/>
</dbReference>
<protein>
    <submittedName>
        <fullName evidence="1">Uncharacterized protein</fullName>
    </submittedName>
</protein>
<evidence type="ECO:0000313" key="2">
    <source>
        <dbReference type="Proteomes" id="UP001497623"/>
    </source>
</evidence>
<reference evidence="1 2" key="1">
    <citation type="submission" date="2024-05" db="EMBL/GenBank/DDBJ databases">
        <authorList>
            <person name="Wallberg A."/>
        </authorList>
    </citation>
    <scope>NUCLEOTIDE SEQUENCE [LARGE SCALE GENOMIC DNA]</scope>
</reference>